<dbReference type="EMBL" id="JACEIK010001550">
    <property type="protein sequence ID" value="MCD7470330.1"/>
    <property type="molecule type" value="Genomic_DNA"/>
</dbReference>
<feature type="compositionally biased region" description="Acidic residues" evidence="1">
    <location>
        <begin position="257"/>
        <end position="266"/>
    </location>
</feature>
<reference evidence="2 3" key="1">
    <citation type="journal article" date="2021" name="BMC Genomics">
        <title>Datura genome reveals duplications of psychoactive alkaloid biosynthetic genes and high mutation rate following tissue culture.</title>
        <authorList>
            <person name="Rajewski A."/>
            <person name="Carter-House D."/>
            <person name="Stajich J."/>
            <person name="Litt A."/>
        </authorList>
    </citation>
    <scope>NUCLEOTIDE SEQUENCE [LARGE SCALE GENOMIC DNA]</scope>
    <source>
        <strain evidence="2">AR-01</strain>
    </source>
</reference>
<keyword evidence="3" id="KW-1185">Reference proteome</keyword>
<evidence type="ECO:0000313" key="2">
    <source>
        <dbReference type="EMBL" id="MCD7470330.1"/>
    </source>
</evidence>
<sequence length="266" mass="29784">MFNLAPYHNRYTRMVGKGEARVKERHMLERYDSALQRKDQVPLTVFFIMSLPSSLTKSLVSPSQVTPLTVLPTSSPTSLYFENPFLGTPTSTSSLLIEDLAIQNIYINPSDAPVDPVTPLALSYNRKSLVRFIIGDEKTISQLDFAVYPSQPGPSSISDCEEVPNSEKGVLETSFDYLFEEDLPEKKGKSSKFFAYWDHLIIQSLTQMAFGESRVRSSGKDSKSSFSFPTLEYLVLAPTPKWDGTLGDLNLQREVGDSDDDSEDEQ</sequence>
<organism evidence="2 3">
    <name type="scientific">Datura stramonium</name>
    <name type="common">Jimsonweed</name>
    <name type="synonym">Common thornapple</name>
    <dbReference type="NCBI Taxonomy" id="4076"/>
    <lineage>
        <taxon>Eukaryota</taxon>
        <taxon>Viridiplantae</taxon>
        <taxon>Streptophyta</taxon>
        <taxon>Embryophyta</taxon>
        <taxon>Tracheophyta</taxon>
        <taxon>Spermatophyta</taxon>
        <taxon>Magnoliopsida</taxon>
        <taxon>eudicotyledons</taxon>
        <taxon>Gunneridae</taxon>
        <taxon>Pentapetalae</taxon>
        <taxon>asterids</taxon>
        <taxon>lamiids</taxon>
        <taxon>Solanales</taxon>
        <taxon>Solanaceae</taxon>
        <taxon>Solanoideae</taxon>
        <taxon>Datureae</taxon>
        <taxon>Datura</taxon>
    </lineage>
</organism>
<dbReference type="Proteomes" id="UP000823775">
    <property type="component" value="Unassembled WGS sequence"/>
</dbReference>
<gene>
    <name evidence="2" type="ORF">HAX54_010100</name>
</gene>
<protein>
    <submittedName>
        <fullName evidence="2">Uncharacterized protein</fullName>
    </submittedName>
</protein>
<proteinExistence type="predicted"/>
<feature type="region of interest" description="Disordered" evidence="1">
    <location>
        <begin position="246"/>
        <end position="266"/>
    </location>
</feature>
<evidence type="ECO:0000313" key="3">
    <source>
        <dbReference type="Proteomes" id="UP000823775"/>
    </source>
</evidence>
<evidence type="ECO:0000256" key="1">
    <source>
        <dbReference type="SAM" id="MobiDB-lite"/>
    </source>
</evidence>
<comment type="caution">
    <text evidence="2">The sequence shown here is derived from an EMBL/GenBank/DDBJ whole genome shotgun (WGS) entry which is preliminary data.</text>
</comment>
<accession>A0ABS8TFP2</accession>
<name>A0ABS8TFP2_DATST</name>